<evidence type="ECO:0000313" key="2">
    <source>
        <dbReference type="EMBL" id="QDT66978.1"/>
    </source>
</evidence>
<accession>A0A517TF38</accession>
<dbReference type="InterPro" id="IPR013216">
    <property type="entry name" value="Methyltransf_11"/>
</dbReference>
<dbReference type="Gene3D" id="3.40.50.150">
    <property type="entry name" value="Vaccinia Virus protein VP39"/>
    <property type="match status" value="1"/>
</dbReference>
<dbReference type="InterPro" id="IPR029063">
    <property type="entry name" value="SAM-dependent_MTases_sf"/>
</dbReference>
<dbReference type="OrthoDB" id="9778766at2"/>
<dbReference type="GO" id="GO:0032259">
    <property type="term" value="P:methylation"/>
    <property type="evidence" value="ECO:0007669"/>
    <property type="project" value="UniProtKB-KW"/>
</dbReference>
<evidence type="ECO:0000313" key="3">
    <source>
        <dbReference type="Proteomes" id="UP000319976"/>
    </source>
</evidence>
<reference evidence="2 3" key="1">
    <citation type="submission" date="2019-02" db="EMBL/GenBank/DDBJ databases">
        <title>Deep-cultivation of Planctomycetes and their phenomic and genomic characterization uncovers novel biology.</title>
        <authorList>
            <person name="Wiegand S."/>
            <person name="Jogler M."/>
            <person name="Boedeker C."/>
            <person name="Pinto D."/>
            <person name="Vollmers J."/>
            <person name="Rivas-Marin E."/>
            <person name="Kohn T."/>
            <person name="Peeters S.H."/>
            <person name="Heuer A."/>
            <person name="Rast P."/>
            <person name="Oberbeckmann S."/>
            <person name="Bunk B."/>
            <person name="Jeske O."/>
            <person name="Meyerdierks A."/>
            <person name="Storesund J.E."/>
            <person name="Kallscheuer N."/>
            <person name="Luecker S."/>
            <person name="Lage O.M."/>
            <person name="Pohl T."/>
            <person name="Merkel B.J."/>
            <person name="Hornburger P."/>
            <person name="Mueller R.-W."/>
            <person name="Bruemmer F."/>
            <person name="Labrenz M."/>
            <person name="Spormann A.M."/>
            <person name="Op den Camp H."/>
            <person name="Overmann J."/>
            <person name="Amann R."/>
            <person name="Jetten M.S.M."/>
            <person name="Mascher T."/>
            <person name="Medema M.H."/>
            <person name="Devos D.P."/>
            <person name="Kaster A.-K."/>
            <person name="Ovreas L."/>
            <person name="Rohde M."/>
            <person name="Galperin M.Y."/>
            <person name="Jogler C."/>
        </authorList>
    </citation>
    <scope>NUCLEOTIDE SEQUENCE [LARGE SCALE GENOMIC DNA]</scope>
    <source>
        <strain evidence="2 3">V22</strain>
    </source>
</reference>
<dbReference type="GO" id="GO:0102082">
    <property type="term" value="F:demethylrebeccamycin--D-glucose O-methyltransferase activity"/>
    <property type="evidence" value="ECO:0007669"/>
    <property type="project" value="UniProtKB-EC"/>
</dbReference>
<proteinExistence type="predicted"/>
<gene>
    <name evidence="2" type="primary">rebM</name>
    <name evidence="2" type="ORF">V22_42500</name>
</gene>
<protein>
    <submittedName>
        <fullName evidence="2">Demethylrebeccamycin-D-glucose O-methyltransferase</fullName>
        <ecNumber evidence="2">2.1.1.164</ecNumber>
    </submittedName>
</protein>
<keyword evidence="2" id="KW-0489">Methyltransferase</keyword>
<dbReference type="PANTHER" id="PTHR43591:SF24">
    <property type="entry name" value="2-METHOXY-6-POLYPRENYL-1,4-BENZOQUINOL METHYLASE, MITOCHONDRIAL"/>
    <property type="match status" value="1"/>
</dbReference>
<dbReference type="Proteomes" id="UP000319976">
    <property type="component" value="Chromosome"/>
</dbReference>
<keyword evidence="2" id="KW-0808">Transferase</keyword>
<sequence length="230" mass="25627">MIQRIPEPELMDRPEDVVEYDTMDHTEVNRRFVSEFLEAAQHNGTASKLHDGVNPLRLLDLGTGTGQIPILLAREPVFLKPTITDLSESMIRRAKLNIFASGLQANIKLEQADAKELPYEDNSFDAVICNSLFHHVSDLPLVLKEIQRVLADGGVYFIRDLARPGSDEDVEALVEKYAGSESEAAQKLLRDSLKSAYTVEEIAETLTEVGLPADAVKMTSDRHWTIQGNL</sequence>
<dbReference type="EMBL" id="CP036316">
    <property type="protein sequence ID" value="QDT66978.1"/>
    <property type="molecule type" value="Genomic_DNA"/>
</dbReference>
<keyword evidence="3" id="KW-1185">Reference proteome</keyword>
<evidence type="ECO:0000259" key="1">
    <source>
        <dbReference type="Pfam" id="PF08241"/>
    </source>
</evidence>
<dbReference type="AlphaFoldDB" id="A0A517TF38"/>
<organism evidence="2 3">
    <name type="scientific">Calycomorphotria hydatis</name>
    <dbReference type="NCBI Taxonomy" id="2528027"/>
    <lineage>
        <taxon>Bacteria</taxon>
        <taxon>Pseudomonadati</taxon>
        <taxon>Planctomycetota</taxon>
        <taxon>Planctomycetia</taxon>
        <taxon>Planctomycetales</taxon>
        <taxon>Planctomycetaceae</taxon>
        <taxon>Calycomorphotria</taxon>
    </lineage>
</organism>
<feature type="domain" description="Methyltransferase type 11" evidence="1">
    <location>
        <begin position="59"/>
        <end position="158"/>
    </location>
</feature>
<name>A0A517TF38_9PLAN</name>
<dbReference type="RefSeq" id="WP_145266565.1">
    <property type="nucleotide sequence ID" value="NZ_CP036316.1"/>
</dbReference>
<dbReference type="CDD" id="cd02440">
    <property type="entry name" value="AdoMet_MTases"/>
    <property type="match status" value="1"/>
</dbReference>
<dbReference type="EC" id="2.1.1.164" evidence="2"/>
<dbReference type="PANTHER" id="PTHR43591">
    <property type="entry name" value="METHYLTRANSFERASE"/>
    <property type="match status" value="1"/>
</dbReference>
<dbReference type="Pfam" id="PF08241">
    <property type="entry name" value="Methyltransf_11"/>
    <property type="match status" value="1"/>
</dbReference>
<dbReference type="GO" id="GO:0008757">
    <property type="term" value="F:S-adenosylmethionine-dependent methyltransferase activity"/>
    <property type="evidence" value="ECO:0007669"/>
    <property type="project" value="InterPro"/>
</dbReference>
<dbReference type="SUPFAM" id="SSF53335">
    <property type="entry name" value="S-adenosyl-L-methionine-dependent methyltransferases"/>
    <property type="match status" value="1"/>
</dbReference>
<dbReference type="KEGG" id="chya:V22_42500"/>